<dbReference type="EMBL" id="BQNB010008721">
    <property type="protein sequence ID" value="GJS53376.1"/>
    <property type="molecule type" value="Genomic_DNA"/>
</dbReference>
<keyword evidence="1" id="KW-0472">Membrane</keyword>
<comment type="caution">
    <text evidence="2">The sequence shown here is derived from an EMBL/GenBank/DDBJ whole genome shotgun (WGS) entry which is preliminary data.</text>
</comment>
<dbReference type="Proteomes" id="UP001151760">
    <property type="component" value="Unassembled WGS sequence"/>
</dbReference>
<keyword evidence="3" id="KW-1185">Reference proteome</keyword>
<proteinExistence type="predicted"/>
<reference evidence="2" key="2">
    <citation type="submission" date="2022-01" db="EMBL/GenBank/DDBJ databases">
        <authorList>
            <person name="Yamashiro T."/>
            <person name="Shiraishi A."/>
            <person name="Satake H."/>
            <person name="Nakayama K."/>
        </authorList>
    </citation>
    <scope>NUCLEOTIDE SEQUENCE</scope>
</reference>
<organism evidence="2 3">
    <name type="scientific">Tanacetum coccineum</name>
    <dbReference type="NCBI Taxonomy" id="301880"/>
    <lineage>
        <taxon>Eukaryota</taxon>
        <taxon>Viridiplantae</taxon>
        <taxon>Streptophyta</taxon>
        <taxon>Embryophyta</taxon>
        <taxon>Tracheophyta</taxon>
        <taxon>Spermatophyta</taxon>
        <taxon>Magnoliopsida</taxon>
        <taxon>eudicotyledons</taxon>
        <taxon>Gunneridae</taxon>
        <taxon>Pentapetalae</taxon>
        <taxon>asterids</taxon>
        <taxon>campanulids</taxon>
        <taxon>Asterales</taxon>
        <taxon>Asteraceae</taxon>
        <taxon>Asteroideae</taxon>
        <taxon>Anthemideae</taxon>
        <taxon>Anthemidinae</taxon>
        <taxon>Tanacetum</taxon>
    </lineage>
</organism>
<protein>
    <submittedName>
        <fullName evidence="2">Uncharacterized protein</fullName>
    </submittedName>
</protein>
<evidence type="ECO:0000313" key="3">
    <source>
        <dbReference type="Proteomes" id="UP001151760"/>
    </source>
</evidence>
<reference evidence="2" key="1">
    <citation type="journal article" date="2022" name="Int. J. Mol. Sci.">
        <title>Draft Genome of Tanacetum Coccineum: Genomic Comparison of Closely Related Tanacetum-Family Plants.</title>
        <authorList>
            <person name="Yamashiro T."/>
            <person name="Shiraishi A."/>
            <person name="Nakayama K."/>
            <person name="Satake H."/>
        </authorList>
    </citation>
    <scope>NUCLEOTIDE SEQUENCE</scope>
</reference>
<keyword evidence="1" id="KW-1133">Transmembrane helix</keyword>
<accession>A0ABQ4WKH1</accession>
<gene>
    <name evidence="2" type="ORF">Tco_0626738</name>
</gene>
<keyword evidence="1" id="KW-0812">Transmembrane</keyword>
<sequence>MPHIRYSTRHFYDEVPEHPEYVVKLMLSIWCTEVSTGLMKLCSVSFLYLLPVPSYIDVLIYMAPGLHSHDLNDQIVAVAALESQGHSCDSTLNTEFRPSVWFPITISCGISSSTVLSLVWLLILVVPGSVIRLSFVVSLTFSPRQCMAALGEYVLTWESTSKKRDISLQEVRVGAFTSNLHTFWHPFRSMTIIAISGLHLRAARAAIHAPTLIIALNLDVGADVVFVASSVATGSAGSLAVLLSLKLDHTES</sequence>
<evidence type="ECO:0000313" key="2">
    <source>
        <dbReference type="EMBL" id="GJS53376.1"/>
    </source>
</evidence>
<name>A0ABQ4WKH1_9ASTR</name>
<feature type="transmembrane region" description="Helical" evidence="1">
    <location>
        <begin position="46"/>
        <end position="63"/>
    </location>
</feature>
<evidence type="ECO:0000256" key="1">
    <source>
        <dbReference type="SAM" id="Phobius"/>
    </source>
</evidence>